<feature type="domain" description="Galactosyltransferase N-terminal" evidence="14">
    <location>
        <begin position="44"/>
        <end position="175"/>
    </location>
</feature>
<name>A0A2T7PHH4_POMCA</name>
<keyword evidence="4 11" id="KW-0328">Glycosyltransferase</keyword>
<evidence type="ECO:0000256" key="6">
    <source>
        <dbReference type="ARBA" id="ARBA00022692"/>
    </source>
</evidence>
<dbReference type="PANTHER" id="PTHR19300">
    <property type="entry name" value="BETA-1,4-GALACTOSYLTRANSFERASE"/>
    <property type="match status" value="1"/>
</dbReference>
<dbReference type="PANTHER" id="PTHR19300:SF57">
    <property type="entry name" value="BETA-1,4-N-ACETYLGALACTOSAMINYLTRANSFERASE"/>
    <property type="match status" value="1"/>
</dbReference>
<dbReference type="Proteomes" id="UP000245119">
    <property type="component" value="Linkage Group LG4"/>
</dbReference>
<keyword evidence="5 11" id="KW-0808">Transferase</keyword>
<dbReference type="InterPro" id="IPR027995">
    <property type="entry name" value="Galactosyl_T_N"/>
</dbReference>
<evidence type="ECO:0000256" key="12">
    <source>
        <dbReference type="SAM" id="SignalP"/>
    </source>
</evidence>
<accession>A0A2T7PHH4</accession>
<evidence type="ECO:0000256" key="1">
    <source>
        <dbReference type="ARBA" id="ARBA00004606"/>
    </source>
</evidence>
<keyword evidence="9" id="KW-0472">Membrane</keyword>
<dbReference type="GO" id="GO:0005975">
    <property type="term" value="P:carbohydrate metabolic process"/>
    <property type="evidence" value="ECO:0007669"/>
    <property type="project" value="InterPro"/>
</dbReference>
<evidence type="ECO:0000256" key="10">
    <source>
        <dbReference type="ARBA" id="ARBA00023180"/>
    </source>
</evidence>
<evidence type="ECO:0000256" key="3">
    <source>
        <dbReference type="ARBA" id="ARBA00005735"/>
    </source>
</evidence>
<evidence type="ECO:0000256" key="11">
    <source>
        <dbReference type="RuleBase" id="RU368121"/>
    </source>
</evidence>
<dbReference type="InterPro" id="IPR029044">
    <property type="entry name" value="Nucleotide-diphossugar_trans"/>
</dbReference>
<keyword evidence="10 11" id="KW-0325">Glycoprotein</keyword>
<evidence type="ECO:0000256" key="7">
    <source>
        <dbReference type="ARBA" id="ARBA00022968"/>
    </source>
</evidence>
<gene>
    <name evidence="15" type="ORF">C0Q70_08316</name>
</gene>
<keyword evidence="12" id="KW-0732">Signal</keyword>
<evidence type="ECO:0000256" key="8">
    <source>
        <dbReference type="ARBA" id="ARBA00022989"/>
    </source>
</evidence>
<dbReference type="SUPFAM" id="SSF53448">
    <property type="entry name" value="Nucleotide-diphospho-sugar transferases"/>
    <property type="match status" value="1"/>
</dbReference>
<evidence type="ECO:0000259" key="14">
    <source>
        <dbReference type="Pfam" id="PF13733"/>
    </source>
</evidence>
<evidence type="ECO:0000256" key="9">
    <source>
        <dbReference type="ARBA" id="ARBA00023136"/>
    </source>
</evidence>
<dbReference type="GO" id="GO:0033842">
    <property type="term" value="F:N-acetyl-beta-glucosaminyl-derivative 4-beta-N-acetylgalactosaminyltransferase activity"/>
    <property type="evidence" value="ECO:0007669"/>
    <property type="project" value="TreeGrafter"/>
</dbReference>
<evidence type="ECO:0000256" key="5">
    <source>
        <dbReference type="ARBA" id="ARBA00022679"/>
    </source>
</evidence>
<comment type="subcellular location">
    <subcellularLocation>
        <location evidence="1">Membrane</location>
        <topology evidence="1">Single-pass type II membrane protein</topology>
    </subcellularLocation>
</comment>
<comment type="similarity">
    <text evidence="3 11">Belongs to the glycosyltransferase 7 family.</text>
</comment>
<protein>
    <recommendedName>
        <fullName evidence="11">Beta-1,4-galactosyltransferase</fullName>
        <ecNumber evidence="11">2.4.1.-</ecNumber>
    </recommendedName>
</protein>
<dbReference type="UniPathway" id="UPA00378"/>
<feature type="signal peptide" evidence="12">
    <location>
        <begin position="1"/>
        <end position="15"/>
    </location>
</feature>
<evidence type="ECO:0000313" key="15">
    <source>
        <dbReference type="EMBL" id="PVD32869.1"/>
    </source>
</evidence>
<dbReference type="EC" id="2.4.1.-" evidence="11"/>
<organism evidence="15 16">
    <name type="scientific">Pomacea canaliculata</name>
    <name type="common">Golden apple snail</name>
    <dbReference type="NCBI Taxonomy" id="400727"/>
    <lineage>
        <taxon>Eukaryota</taxon>
        <taxon>Metazoa</taxon>
        <taxon>Spiralia</taxon>
        <taxon>Lophotrochozoa</taxon>
        <taxon>Mollusca</taxon>
        <taxon>Gastropoda</taxon>
        <taxon>Caenogastropoda</taxon>
        <taxon>Architaenioglossa</taxon>
        <taxon>Ampullarioidea</taxon>
        <taxon>Ampullariidae</taxon>
        <taxon>Pomacea</taxon>
    </lineage>
</organism>
<reference evidence="15 16" key="1">
    <citation type="submission" date="2018-04" db="EMBL/GenBank/DDBJ databases">
        <title>The genome of golden apple snail Pomacea canaliculata provides insight into stress tolerance and invasive adaptation.</title>
        <authorList>
            <person name="Liu C."/>
            <person name="Liu B."/>
            <person name="Ren Y."/>
            <person name="Zhang Y."/>
            <person name="Wang H."/>
            <person name="Li S."/>
            <person name="Jiang F."/>
            <person name="Yin L."/>
            <person name="Zhang G."/>
            <person name="Qian W."/>
            <person name="Fan W."/>
        </authorList>
    </citation>
    <scope>NUCLEOTIDE SEQUENCE [LARGE SCALE GENOMIC DNA]</scope>
    <source>
        <strain evidence="15">SZHN2017</strain>
        <tissue evidence="15">Muscle</tissue>
    </source>
</reference>
<dbReference type="GO" id="GO:0006688">
    <property type="term" value="P:glycosphingolipid biosynthetic process"/>
    <property type="evidence" value="ECO:0007669"/>
    <property type="project" value="TreeGrafter"/>
</dbReference>
<keyword evidence="8" id="KW-1133">Transmembrane helix</keyword>
<dbReference type="GO" id="GO:0005794">
    <property type="term" value="C:Golgi apparatus"/>
    <property type="evidence" value="ECO:0007669"/>
    <property type="project" value="TreeGrafter"/>
</dbReference>
<feature type="chain" id="PRO_5015742285" description="Beta-1,4-galactosyltransferase" evidence="12">
    <location>
        <begin position="16"/>
        <end position="330"/>
    </location>
</feature>
<dbReference type="OrthoDB" id="10016069at2759"/>
<evidence type="ECO:0000256" key="2">
    <source>
        <dbReference type="ARBA" id="ARBA00004922"/>
    </source>
</evidence>
<keyword evidence="7 11" id="KW-0735">Signal-anchor</keyword>
<keyword evidence="6" id="KW-0812">Transmembrane</keyword>
<proteinExistence type="inferred from homology"/>
<dbReference type="GO" id="GO:0016020">
    <property type="term" value="C:membrane"/>
    <property type="evidence" value="ECO:0007669"/>
    <property type="project" value="UniProtKB-SubCell"/>
</dbReference>
<dbReference type="Pfam" id="PF02709">
    <property type="entry name" value="Glyco_transf_7C"/>
    <property type="match status" value="1"/>
</dbReference>
<evidence type="ECO:0000256" key="4">
    <source>
        <dbReference type="ARBA" id="ARBA00022676"/>
    </source>
</evidence>
<evidence type="ECO:0000259" key="13">
    <source>
        <dbReference type="Pfam" id="PF02709"/>
    </source>
</evidence>
<dbReference type="GO" id="GO:0008378">
    <property type="term" value="F:galactosyltransferase activity"/>
    <property type="evidence" value="ECO:0007669"/>
    <property type="project" value="TreeGrafter"/>
</dbReference>
<keyword evidence="16" id="KW-1185">Reference proteome</keyword>
<dbReference type="InterPro" id="IPR003859">
    <property type="entry name" value="Galactosyl_T"/>
</dbReference>
<comment type="caution">
    <text evidence="15">The sequence shown here is derived from an EMBL/GenBank/DDBJ whole genome shotgun (WGS) entry which is preliminary data.</text>
</comment>
<dbReference type="AlphaFoldDB" id="A0A2T7PHH4"/>
<dbReference type="InterPro" id="IPR027791">
    <property type="entry name" value="Galactosyl_T_C"/>
</dbReference>
<comment type="function">
    <text evidence="11">Catalyses the transfer of galactose onto proteins or lipids.</text>
</comment>
<comment type="pathway">
    <text evidence="2 11">Protein modification; protein glycosylation.</text>
</comment>
<dbReference type="EMBL" id="PZQS01000004">
    <property type="protein sequence ID" value="PVD32869.1"/>
    <property type="molecule type" value="Genomic_DNA"/>
</dbReference>
<dbReference type="PRINTS" id="PR02050">
    <property type="entry name" value="B14GALTRFASE"/>
</dbReference>
<feature type="domain" description="Galactosyltransferase C-terminal" evidence="13">
    <location>
        <begin position="188"/>
        <end position="258"/>
    </location>
</feature>
<evidence type="ECO:0000313" key="16">
    <source>
        <dbReference type="Proteomes" id="UP000245119"/>
    </source>
</evidence>
<sequence>MVSVVLYFLVYTVANVPVSHEKRSLTEDEDRTNETRAEGELPLCPRKPTFFITKVQINTTPIEFPELNNAFPDMQPGGIFKPKHCRARAKTAVIFPYRDRERNLLLVLLNLIPFMMAQNLEFQIFVVEQVPWFDFNKCMIINIGFVEALKAQKFDCFVIHDTDFVPKDYRNYYYCGNQPRHLVVDRSDRAKRGLGYYRYFGGAILVSREQWESINGCSNMYWGWGNEDDDMYMRFIAEGYTIARYPIKIGAYMALEHETQTKNMKRKELFGSNIDRMHEEGLNTLQYKVVKRNHTNVAMWMMVDPYKPNGTEIADAQAAAGPAIITPSPE</sequence>
<dbReference type="Gene3D" id="3.90.550.10">
    <property type="entry name" value="Spore Coat Polysaccharide Biosynthesis Protein SpsA, Chain A"/>
    <property type="match status" value="1"/>
</dbReference>
<dbReference type="Pfam" id="PF13733">
    <property type="entry name" value="Glyco_transf_7N"/>
    <property type="match status" value="1"/>
</dbReference>